<name>A0AAD4MHT1_9BILA</name>
<feature type="transmembrane region" description="Helical" evidence="1">
    <location>
        <begin position="102"/>
        <end position="128"/>
    </location>
</feature>
<keyword evidence="1" id="KW-1133">Transmembrane helix</keyword>
<dbReference type="PANTHER" id="PTHR23021">
    <property type="entry name" value="SERPENTINE RECEPTOR, CLASS T"/>
    <property type="match status" value="1"/>
</dbReference>
<keyword evidence="1" id="KW-0472">Membrane</keyword>
<evidence type="ECO:0000256" key="1">
    <source>
        <dbReference type="SAM" id="Phobius"/>
    </source>
</evidence>
<evidence type="ECO:0000313" key="3">
    <source>
        <dbReference type="Proteomes" id="UP001201812"/>
    </source>
</evidence>
<dbReference type="InterPro" id="IPR019425">
    <property type="entry name" value="7TM_GPCR_serpentine_rcpt_Srt"/>
</dbReference>
<keyword evidence="3" id="KW-1185">Reference proteome</keyword>
<accession>A0AAD4MHT1</accession>
<dbReference type="SUPFAM" id="SSF81321">
    <property type="entry name" value="Family A G protein-coupled receptor-like"/>
    <property type="match status" value="1"/>
</dbReference>
<feature type="transmembrane region" description="Helical" evidence="1">
    <location>
        <begin position="33"/>
        <end position="56"/>
    </location>
</feature>
<organism evidence="2 3">
    <name type="scientific">Ditylenchus destructor</name>
    <dbReference type="NCBI Taxonomy" id="166010"/>
    <lineage>
        <taxon>Eukaryota</taxon>
        <taxon>Metazoa</taxon>
        <taxon>Ecdysozoa</taxon>
        <taxon>Nematoda</taxon>
        <taxon>Chromadorea</taxon>
        <taxon>Rhabditida</taxon>
        <taxon>Tylenchina</taxon>
        <taxon>Tylenchomorpha</taxon>
        <taxon>Sphaerularioidea</taxon>
        <taxon>Anguinidae</taxon>
        <taxon>Anguininae</taxon>
        <taxon>Ditylenchus</taxon>
    </lineage>
</organism>
<protein>
    <submittedName>
        <fullName evidence="2">Serpentine type 7TM GPCR chemoreceptor srt domain-containing protein</fullName>
    </submittedName>
</protein>
<sequence length="150" mass="17207">MEFFVFRHAEYKIVYSCPYDVNIVPVEKRVHKIYGLSMLGLSLFFVLVYIPTLIVIAWKFLKKTAYQLMLVIGLADITMLSVVAIPYGIMSMRGDVFCSHPTISYILSCTSGCLWVLSTEMSAVLALYRCLELWRPSVAEFFYKVSPTYN</sequence>
<keyword evidence="1" id="KW-0812">Transmembrane</keyword>
<gene>
    <name evidence="2" type="ORF">DdX_20080</name>
</gene>
<dbReference type="EMBL" id="JAKKPZ010000502">
    <property type="protein sequence ID" value="KAI1694509.1"/>
    <property type="molecule type" value="Genomic_DNA"/>
</dbReference>
<dbReference type="Pfam" id="PF10321">
    <property type="entry name" value="7TM_GPCR_Srt"/>
    <property type="match status" value="1"/>
</dbReference>
<reference evidence="2" key="1">
    <citation type="submission" date="2022-01" db="EMBL/GenBank/DDBJ databases">
        <title>Genome Sequence Resource for Two Populations of Ditylenchus destructor, the Migratory Endoparasitic Phytonematode.</title>
        <authorList>
            <person name="Zhang H."/>
            <person name="Lin R."/>
            <person name="Xie B."/>
        </authorList>
    </citation>
    <scope>NUCLEOTIDE SEQUENCE</scope>
    <source>
        <strain evidence="2">BazhouSP</strain>
    </source>
</reference>
<feature type="transmembrane region" description="Helical" evidence="1">
    <location>
        <begin position="68"/>
        <end position="90"/>
    </location>
</feature>
<evidence type="ECO:0000313" key="2">
    <source>
        <dbReference type="EMBL" id="KAI1694509.1"/>
    </source>
</evidence>
<dbReference type="AlphaFoldDB" id="A0AAD4MHT1"/>
<proteinExistence type="predicted"/>
<comment type="caution">
    <text evidence="2">The sequence shown here is derived from an EMBL/GenBank/DDBJ whole genome shotgun (WGS) entry which is preliminary data.</text>
</comment>
<dbReference type="Proteomes" id="UP001201812">
    <property type="component" value="Unassembled WGS sequence"/>
</dbReference>